<protein>
    <submittedName>
        <fullName evidence="1">Uncharacterized protein</fullName>
    </submittedName>
</protein>
<gene>
    <name evidence="1" type="ORF">DBT_0958</name>
</gene>
<keyword evidence="2" id="KW-1185">Reference proteome</keyword>
<reference evidence="1 2" key="1">
    <citation type="submission" date="2016-06" db="EMBL/GenBank/DDBJ databases">
        <title>Respiratory ammonification of nitrate coupled to the oxidation of elemental sulfur in deep-sea autotrophic thermophilic bacteria.</title>
        <authorList>
            <person name="Slobodkina G.B."/>
            <person name="Mardanov A.V."/>
            <person name="Ravin N.V."/>
            <person name="Frolova A.A."/>
            <person name="Viryasiv M.B."/>
            <person name="Chernyh N.A."/>
            <person name="Bonch-Osmolovskaya E.A."/>
            <person name="Slobodkin A.I."/>
        </authorList>
    </citation>
    <scope>NUCLEOTIDE SEQUENCE [LARGE SCALE GENOMIC DNA]</scope>
    <source>
        <strain evidence="1 2">S69</strain>
    </source>
</reference>
<accession>A0A1B9F6P2</accession>
<evidence type="ECO:0000313" key="1">
    <source>
        <dbReference type="EMBL" id="OCC15607.1"/>
    </source>
</evidence>
<comment type="caution">
    <text evidence="1">The sequence shown here is derived from an EMBL/GenBank/DDBJ whole genome shotgun (WGS) entry which is preliminary data.</text>
</comment>
<name>A0A1B9F6P2_9BACT</name>
<sequence length="56" mass="5973">MQPNWAAIVSILDQRASGISTQKGLTKLTGSPGIARGPLVPMLPLFLISLKNLRTT</sequence>
<dbReference type="EMBL" id="MAGO01000004">
    <property type="protein sequence ID" value="OCC15607.1"/>
    <property type="molecule type" value="Genomic_DNA"/>
</dbReference>
<dbReference type="RefSeq" id="WP_161939907.1">
    <property type="nucleotide sequence ID" value="NZ_MAGO01000004.1"/>
</dbReference>
<dbReference type="Proteomes" id="UP000093080">
    <property type="component" value="Unassembled WGS sequence"/>
</dbReference>
<organism evidence="1 2">
    <name type="scientific">Dissulfuribacter thermophilus</name>
    <dbReference type="NCBI Taxonomy" id="1156395"/>
    <lineage>
        <taxon>Bacteria</taxon>
        <taxon>Pseudomonadati</taxon>
        <taxon>Thermodesulfobacteriota</taxon>
        <taxon>Dissulfuribacteria</taxon>
        <taxon>Dissulfuribacterales</taxon>
        <taxon>Dissulfuribacteraceae</taxon>
        <taxon>Dissulfuribacter</taxon>
    </lineage>
</organism>
<dbReference type="STRING" id="1156395.DBT_0958"/>
<dbReference type="AlphaFoldDB" id="A0A1B9F6P2"/>
<proteinExistence type="predicted"/>
<evidence type="ECO:0000313" key="2">
    <source>
        <dbReference type="Proteomes" id="UP000093080"/>
    </source>
</evidence>